<keyword evidence="3" id="KW-1185">Reference proteome</keyword>
<feature type="region of interest" description="Disordered" evidence="1">
    <location>
        <begin position="129"/>
        <end position="167"/>
    </location>
</feature>
<feature type="compositionally biased region" description="Polar residues" evidence="1">
    <location>
        <begin position="90"/>
        <end position="101"/>
    </location>
</feature>
<organism evidence="2 3">
    <name type="scientific">Dorcoceras hygrometricum</name>
    <dbReference type="NCBI Taxonomy" id="472368"/>
    <lineage>
        <taxon>Eukaryota</taxon>
        <taxon>Viridiplantae</taxon>
        <taxon>Streptophyta</taxon>
        <taxon>Embryophyta</taxon>
        <taxon>Tracheophyta</taxon>
        <taxon>Spermatophyta</taxon>
        <taxon>Magnoliopsida</taxon>
        <taxon>eudicotyledons</taxon>
        <taxon>Gunneridae</taxon>
        <taxon>Pentapetalae</taxon>
        <taxon>asterids</taxon>
        <taxon>lamiids</taxon>
        <taxon>Lamiales</taxon>
        <taxon>Gesneriaceae</taxon>
        <taxon>Didymocarpoideae</taxon>
        <taxon>Trichosporeae</taxon>
        <taxon>Loxocarpinae</taxon>
        <taxon>Dorcoceras</taxon>
    </lineage>
</organism>
<protein>
    <submittedName>
        <fullName evidence="2">Uncharacterized protein</fullName>
    </submittedName>
</protein>
<reference evidence="2 3" key="1">
    <citation type="journal article" date="2015" name="Proc. Natl. Acad. Sci. U.S.A.">
        <title>The resurrection genome of Boea hygrometrica: A blueprint for survival of dehydration.</title>
        <authorList>
            <person name="Xiao L."/>
            <person name="Yang G."/>
            <person name="Zhang L."/>
            <person name="Yang X."/>
            <person name="Zhao S."/>
            <person name="Ji Z."/>
            <person name="Zhou Q."/>
            <person name="Hu M."/>
            <person name="Wang Y."/>
            <person name="Chen M."/>
            <person name="Xu Y."/>
            <person name="Jin H."/>
            <person name="Xiao X."/>
            <person name="Hu G."/>
            <person name="Bao F."/>
            <person name="Hu Y."/>
            <person name="Wan P."/>
            <person name="Li L."/>
            <person name="Deng X."/>
            <person name="Kuang T."/>
            <person name="Xiang C."/>
            <person name="Zhu J.K."/>
            <person name="Oliver M.J."/>
            <person name="He Y."/>
        </authorList>
    </citation>
    <scope>NUCLEOTIDE SEQUENCE [LARGE SCALE GENOMIC DNA]</scope>
    <source>
        <strain evidence="3">cv. XS01</strain>
    </source>
</reference>
<evidence type="ECO:0000313" key="3">
    <source>
        <dbReference type="Proteomes" id="UP000250235"/>
    </source>
</evidence>
<sequence>MQGRDQPPVITLYLPAPATMSRALPAGPPPGPSGSNVTNLAANRGLTREKQSLQVDAPVMLCRRDHLMVSAIVLSAPVTTAGSLPDGPPQGSSSSNETNHGPNRARTKENECWEGDARDMHKHTLHGVRHQAIGSTTIPPLRTTTSHYWDHHEPLNNEPRTLKQPMN</sequence>
<accession>A0A2Z7BVY2</accession>
<evidence type="ECO:0000256" key="1">
    <source>
        <dbReference type="SAM" id="MobiDB-lite"/>
    </source>
</evidence>
<feature type="region of interest" description="Disordered" evidence="1">
    <location>
        <begin position="79"/>
        <end position="108"/>
    </location>
</feature>
<name>A0A2Z7BVY2_9LAMI</name>
<dbReference type="EMBL" id="KV001800">
    <property type="protein sequence ID" value="KZV38554.1"/>
    <property type="molecule type" value="Genomic_DNA"/>
</dbReference>
<evidence type="ECO:0000313" key="2">
    <source>
        <dbReference type="EMBL" id="KZV38554.1"/>
    </source>
</evidence>
<feature type="compositionally biased region" description="Polar residues" evidence="1">
    <location>
        <begin position="133"/>
        <end position="147"/>
    </location>
</feature>
<proteinExistence type="predicted"/>
<dbReference type="Proteomes" id="UP000250235">
    <property type="component" value="Unassembled WGS sequence"/>
</dbReference>
<dbReference type="AlphaFoldDB" id="A0A2Z7BVY2"/>
<gene>
    <name evidence="2" type="ORF">F511_34982</name>
</gene>